<evidence type="ECO:0000313" key="2">
    <source>
        <dbReference type="Proteomes" id="UP001619887"/>
    </source>
</evidence>
<gene>
    <name evidence="1" type="ORF">OYC64_005409</name>
</gene>
<dbReference type="Proteomes" id="UP001619887">
    <property type="component" value="Unassembled WGS sequence"/>
</dbReference>
<comment type="caution">
    <text evidence="1">The sequence shown here is derived from an EMBL/GenBank/DDBJ whole genome shotgun (WGS) entry which is preliminary data.</text>
</comment>
<organism evidence="1 2">
    <name type="scientific">Pagothenia borchgrevinki</name>
    <name type="common">Bald rockcod</name>
    <name type="synonym">Trematomus borchgrevinki</name>
    <dbReference type="NCBI Taxonomy" id="8213"/>
    <lineage>
        <taxon>Eukaryota</taxon>
        <taxon>Metazoa</taxon>
        <taxon>Chordata</taxon>
        <taxon>Craniata</taxon>
        <taxon>Vertebrata</taxon>
        <taxon>Euteleostomi</taxon>
        <taxon>Actinopterygii</taxon>
        <taxon>Neopterygii</taxon>
        <taxon>Teleostei</taxon>
        <taxon>Neoteleostei</taxon>
        <taxon>Acanthomorphata</taxon>
        <taxon>Eupercaria</taxon>
        <taxon>Perciformes</taxon>
        <taxon>Notothenioidei</taxon>
        <taxon>Nototheniidae</taxon>
        <taxon>Pagothenia</taxon>
    </lineage>
</organism>
<reference evidence="1 2" key="1">
    <citation type="journal article" date="2022" name="G3 (Bethesda)">
        <title>Evaluating Illumina-, Nanopore-, and PacBio-based genome assembly strategies with the bald notothen, Trematomus borchgrevinki.</title>
        <authorList>
            <person name="Rayamajhi N."/>
            <person name="Cheng C.C."/>
            <person name="Catchen J.M."/>
        </authorList>
    </citation>
    <scope>NUCLEOTIDE SEQUENCE [LARGE SCALE GENOMIC DNA]</scope>
    <source>
        <strain evidence="1">AGRC-2024</strain>
    </source>
</reference>
<protein>
    <submittedName>
        <fullName evidence="1">Uncharacterized protein</fullName>
    </submittedName>
</protein>
<dbReference type="AlphaFoldDB" id="A0ABD2GGT2"/>
<evidence type="ECO:0000313" key="1">
    <source>
        <dbReference type="EMBL" id="KAL3052883.1"/>
    </source>
</evidence>
<reference evidence="1 2" key="2">
    <citation type="journal article" date="2024" name="G3 (Bethesda)">
        <title>The genome of the cryopelagic Antarctic bald notothen, Trematomus borchgrevinki.</title>
        <authorList>
            <person name="Rayamajhi N."/>
            <person name="Rivera-Colon A.G."/>
            <person name="Minhas B.F."/>
            <person name="Cheng C.C."/>
            <person name="Catchen J.M."/>
        </authorList>
    </citation>
    <scope>NUCLEOTIDE SEQUENCE [LARGE SCALE GENOMIC DNA]</scope>
    <source>
        <strain evidence="1">AGRC-2024</strain>
    </source>
</reference>
<accession>A0ABD2GGT2</accession>
<keyword evidence="2" id="KW-1185">Reference proteome</keyword>
<proteinExistence type="predicted"/>
<sequence>MGREMGRRIGAVVTVLQSLYRTVVTKRKLSQKVKLSIYQSIFLPTLVHEGWGMTERTNGQNGFSPEGG</sequence>
<dbReference type="EMBL" id="JBIYXZ010002079">
    <property type="protein sequence ID" value="KAL3052883.1"/>
    <property type="molecule type" value="Genomic_DNA"/>
</dbReference>
<name>A0ABD2GGT2_PAGBO</name>